<name>A0A9P6J9A1_MORAP</name>
<feature type="domain" description="Zn(2)-C6 fungal-type" evidence="3">
    <location>
        <begin position="51"/>
        <end position="94"/>
    </location>
</feature>
<dbReference type="Gene3D" id="4.10.240.10">
    <property type="entry name" value="Zn(2)-C6 fungal-type DNA-binding domain"/>
    <property type="match status" value="1"/>
</dbReference>
<keyword evidence="5" id="KW-1185">Reference proteome</keyword>
<dbReference type="OrthoDB" id="2595934at2759"/>
<dbReference type="InterPro" id="IPR001138">
    <property type="entry name" value="Zn2Cys6_DnaBD"/>
</dbReference>
<accession>A0A9P6J9A1</accession>
<protein>
    <recommendedName>
        <fullName evidence="3">Zn(2)-C6 fungal-type domain-containing protein</fullName>
    </recommendedName>
</protein>
<dbReference type="PANTHER" id="PTHR31668">
    <property type="entry name" value="GLUCOSE TRANSPORT TRANSCRIPTION REGULATOR RGT1-RELATED-RELATED"/>
    <property type="match status" value="1"/>
</dbReference>
<sequence length="326" mass="35236">MAKSKPPPSSASAPFSPNNTHHPKQDSAQQPPPPAAKPPAKRSKRPLAKRSCLNCREKKARCELPDLFVPSSHDPVPVSKRCHRCNVLDIDCVVWDGDRKRKPKLPPRRASSDANYNDCSMPEVWGPLAQLVNAAEAVVAAQSPPTTSQASSLNLIVSPSPQAVSTSPALSSSSQFFQISTEHFAGTASRPQTPSSPYPEEQNGRTQSHSSPSSLGARSPAAKGKGSQSNQSGSPRGPSTLGPLLVPSSDKGSNYCPQKSVDRAWRSVWRTLAVLVDYASQQPQFTQYLLARVHSPSHGLQPIDVTDMIDRQECSRLKSRYYATLS</sequence>
<feature type="compositionally biased region" description="Low complexity" evidence="2">
    <location>
        <begin position="223"/>
        <end position="234"/>
    </location>
</feature>
<dbReference type="Proteomes" id="UP000738359">
    <property type="component" value="Unassembled WGS sequence"/>
</dbReference>
<dbReference type="SUPFAM" id="SSF57701">
    <property type="entry name" value="Zn2/Cys6 DNA-binding domain"/>
    <property type="match status" value="1"/>
</dbReference>
<proteinExistence type="predicted"/>
<evidence type="ECO:0000313" key="5">
    <source>
        <dbReference type="Proteomes" id="UP000738359"/>
    </source>
</evidence>
<feature type="region of interest" description="Disordered" evidence="2">
    <location>
        <begin position="185"/>
        <end position="257"/>
    </location>
</feature>
<dbReference type="PROSITE" id="PS50048">
    <property type="entry name" value="ZN2_CY6_FUNGAL_2"/>
    <property type="match status" value="1"/>
</dbReference>
<dbReference type="InterPro" id="IPR036864">
    <property type="entry name" value="Zn2-C6_fun-type_DNA-bd_sf"/>
</dbReference>
<comment type="caution">
    <text evidence="4">The sequence shown here is derived from an EMBL/GenBank/DDBJ whole genome shotgun (WGS) entry which is preliminary data.</text>
</comment>
<gene>
    <name evidence="4" type="ORF">BGZ70_005510</name>
</gene>
<feature type="region of interest" description="Disordered" evidence="2">
    <location>
        <begin position="1"/>
        <end position="51"/>
    </location>
</feature>
<organism evidence="4 5">
    <name type="scientific">Mortierella alpina</name>
    <name type="common">Oleaginous fungus</name>
    <name type="synonym">Mortierella renispora</name>
    <dbReference type="NCBI Taxonomy" id="64518"/>
    <lineage>
        <taxon>Eukaryota</taxon>
        <taxon>Fungi</taxon>
        <taxon>Fungi incertae sedis</taxon>
        <taxon>Mucoromycota</taxon>
        <taxon>Mortierellomycotina</taxon>
        <taxon>Mortierellomycetes</taxon>
        <taxon>Mortierellales</taxon>
        <taxon>Mortierellaceae</taxon>
        <taxon>Mortierella</taxon>
    </lineage>
</organism>
<evidence type="ECO:0000259" key="3">
    <source>
        <dbReference type="PROSITE" id="PS50048"/>
    </source>
</evidence>
<keyword evidence="1" id="KW-0539">Nucleus</keyword>
<dbReference type="GO" id="GO:0000981">
    <property type="term" value="F:DNA-binding transcription factor activity, RNA polymerase II-specific"/>
    <property type="evidence" value="ECO:0007669"/>
    <property type="project" value="InterPro"/>
</dbReference>
<dbReference type="PANTHER" id="PTHR31668:SF30">
    <property type="entry name" value="ZN(II)2CYS6 TRANSCRIPTION FACTOR (EUROFUNG)"/>
    <property type="match status" value="1"/>
</dbReference>
<feature type="compositionally biased region" description="Basic residues" evidence="2">
    <location>
        <begin position="39"/>
        <end position="48"/>
    </location>
</feature>
<feature type="compositionally biased region" description="Polar residues" evidence="2">
    <location>
        <begin position="204"/>
        <end position="216"/>
    </location>
</feature>
<evidence type="ECO:0000256" key="2">
    <source>
        <dbReference type="SAM" id="MobiDB-lite"/>
    </source>
</evidence>
<dbReference type="EMBL" id="JAAAHY010000294">
    <property type="protein sequence ID" value="KAF9965039.1"/>
    <property type="molecule type" value="Genomic_DNA"/>
</dbReference>
<reference evidence="4" key="1">
    <citation type="journal article" date="2020" name="Fungal Divers.">
        <title>Resolving the Mortierellaceae phylogeny through synthesis of multi-gene phylogenetics and phylogenomics.</title>
        <authorList>
            <person name="Vandepol N."/>
            <person name="Liber J."/>
            <person name="Desiro A."/>
            <person name="Na H."/>
            <person name="Kennedy M."/>
            <person name="Barry K."/>
            <person name="Grigoriev I.V."/>
            <person name="Miller A.N."/>
            <person name="O'Donnell K."/>
            <person name="Stajich J.E."/>
            <person name="Bonito G."/>
        </authorList>
    </citation>
    <scope>NUCLEOTIDE SEQUENCE</scope>
    <source>
        <strain evidence="4">CK1249</strain>
    </source>
</reference>
<dbReference type="InterPro" id="IPR050797">
    <property type="entry name" value="Carb_Metab_Trans_Reg"/>
</dbReference>
<evidence type="ECO:0000313" key="4">
    <source>
        <dbReference type="EMBL" id="KAF9965039.1"/>
    </source>
</evidence>
<evidence type="ECO:0000256" key="1">
    <source>
        <dbReference type="ARBA" id="ARBA00023242"/>
    </source>
</evidence>
<dbReference type="AlphaFoldDB" id="A0A9P6J9A1"/>
<dbReference type="GO" id="GO:0008270">
    <property type="term" value="F:zinc ion binding"/>
    <property type="evidence" value="ECO:0007669"/>
    <property type="project" value="InterPro"/>
</dbReference>